<feature type="domain" description="Amidohydrolase-related" evidence="5">
    <location>
        <begin position="48"/>
        <end position="429"/>
    </location>
</feature>
<evidence type="ECO:0000256" key="1">
    <source>
        <dbReference type="ARBA" id="ARBA00001947"/>
    </source>
</evidence>
<evidence type="ECO:0000259" key="5">
    <source>
        <dbReference type="Pfam" id="PF01979"/>
    </source>
</evidence>
<dbReference type="InterPro" id="IPR006680">
    <property type="entry name" value="Amidohydro-rel"/>
</dbReference>
<dbReference type="AlphaFoldDB" id="A0A1L7AIN2"/>
<dbReference type="EMBL" id="CP015583">
    <property type="protein sequence ID" value="APT58560.1"/>
    <property type="molecule type" value="Genomic_DNA"/>
</dbReference>
<dbReference type="GO" id="GO:0019239">
    <property type="term" value="F:deaminase activity"/>
    <property type="evidence" value="ECO:0007669"/>
    <property type="project" value="TreeGrafter"/>
</dbReference>
<keyword evidence="4" id="KW-0862">Zinc</keyword>
<dbReference type="GO" id="GO:0005829">
    <property type="term" value="C:cytosol"/>
    <property type="evidence" value="ECO:0007669"/>
    <property type="project" value="TreeGrafter"/>
</dbReference>
<evidence type="ECO:0000256" key="2">
    <source>
        <dbReference type="ARBA" id="ARBA00022723"/>
    </source>
</evidence>
<name>A0A1L7AIN2_9PROT</name>
<dbReference type="Proteomes" id="UP000185494">
    <property type="component" value="Chromosome 1"/>
</dbReference>
<dbReference type="SUPFAM" id="SSF51556">
    <property type="entry name" value="Metallo-dependent hydrolases"/>
    <property type="match status" value="1"/>
</dbReference>
<dbReference type="PANTHER" id="PTHR11271:SF48">
    <property type="entry name" value="AMIDOHYDROLASE-RELATED DOMAIN-CONTAINING PROTEIN"/>
    <property type="match status" value="1"/>
</dbReference>
<dbReference type="KEGG" id="rgi:RGI145_17035"/>
<sequence length="456" mass="49005">MMRFLAETALLDGEIRRDVAITLDTEGRIAGVAAESAAVEGDERLSGLVVPGMPNLHSHAFQRAMAGLAERAGPEGDNFWRWREVMYRFLAVLTPEDVEAIAAQLYAECLRQGYTAVAEFHYLHNAPDGTPYADPAEMARRIAAGAEAAGIGLTLLPVLYRHSQFGGAEAAPGQRRFVLPVETWAGICREAASWPGVRVGVAPHSLRAVTPEELSASVALAAELGPDTPIHIHVAEQVKEVEDCLAWSGQRPVQWLLGHAPVDARWCLIHATHSDAAETLALARSGAVAGLCPTTEANLGDGFFPLPDYTAAGGRLGIGTDSNVSTSPIEELRWMEYVQRLRRRARNVTETRPGASVGLALLQCAALGGAQALGQPMGRLAPGCRADLLVLDTEHPALVGREGDALLDAWVFSGNTTPVRDVMAGGRWVVRDGVHHRQAEIASRFARAMRRIRDLA</sequence>
<dbReference type="InterPro" id="IPR011059">
    <property type="entry name" value="Metal-dep_hydrolase_composite"/>
</dbReference>
<dbReference type="NCBIfam" id="TIGR02022">
    <property type="entry name" value="hutF"/>
    <property type="match status" value="1"/>
</dbReference>
<dbReference type="eggNOG" id="COG0402">
    <property type="taxonomic scope" value="Bacteria"/>
</dbReference>
<comment type="cofactor">
    <cofactor evidence="1">
        <name>Zn(2+)</name>
        <dbReference type="ChEBI" id="CHEBI:29105"/>
    </cofactor>
</comment>
<dbReference type="NCBIfam" id="NF006684">
    <property type="entry name" value="PRK09229.1-5"/>
    <property type="match status" value="1"/>
</dbReference>
<dbReference type="STRING" id="257708.RGI145_17035"/>
<dbReference type="NCBIfam" id="NF006681">
    <property type="entry name" value="PRK09229.1-2"/>
    <property type="match status" value="1"/>
</dbReference>
<keyword evidence="3" id="KW-0378">Hydrolase</keyword>
<evidence type="ECO:0000313" key="6">
    <source>
        <dbReference type="EMBL" id="APT58560.1"/>
    </source>
</evidence>
<dbReference type="Gene3D" id="2.30.40.10">
    <property type="entry name" value="Urease, subunit C, domain 1"/>
    <property type="match status" value="1"/>
</dbReference>
<gene>
    <name evidence="6" type="ORF">RGI145_17035</name>
</gene>
<evidence type="ECO:0000256" key="4">
    <source>
        <dbReference type="ARBA" id="ARBA00022833"/>
    </source>
</evidence>
<dbReference type="InterPro" id="IPR032466">
    <property type="entry name" value="Metal_Hydrolase"/>
</dbReference>
<evidence type="ECO:0000313" key="7">
    <source>
        <dbReference type="Proteomes" id="UP000185494"/>
    </source>
</evidence>
<reference evidence="6 7" key="1">
    <citation type="submission" date="2016-05" db="EMBL/GenBank/DDBJ databases">
        <title>Complete Genome and Methylome Analysis of Psychrotrophic Bacterial Isolates from Antarctic Lake Untersee.</title>
        <authorList>
            <person name="Fomenkov A."/>
            <person name="Akimov V.N."/>
            <person name="Vasilyeva L.V."/>
            <person name="Andersen D."/>
            <person name="Vincze T."/>
            <person name="Roberts R.J."/>
        </authorList>
    </citation>
    <scope>NUCLEOTIDE SEQUENCE [LARGE SCALE GENOMIC DNA]</scope>
    <source>
        <strain evidence="6 7">U14-5</strain>
    </source>
</reference>
<dbReference type="RefSeq" id="WP_075799321.1">
    <property type="nucleotide sequence ID" value="NZ_CP015583.1"/>
</dbReference>
<proteinExistence type="predicted"/>
<dbReference type="Gene3D" id="3.20.20.140">
    <property type="entry name" value="Metal-dependent hydrolases"/>
    <property type="match status" value="1"/>
</dbReference>
<dbReference type="PANTHER" id="PTHR11271">
    <property type="entry name" value="GUANINE DEAMINASE"/>
    <property type="match status" value="1"/>
</dbReference>
<dbReference type="Pfam" id="PF01979">
    <property type="entry name" value="Amidohydro_1"/>
    <property type="match status" value="1"/>
</dbReference>
<dbReference type="InterPro" id="IPR010252">
    <property type="entry name" value="HutF"/>
</dbReference>
<dbReference type="GO" id="GO:0046872">
    <property type="term" value="F:metal ion binding"/>
    <property type="evidence" value="ECO:0007669"/>
    <property type="project" value="UniProtKB-KW"/>
</dbReference>
<evidence type="ECO:0000256" key="3">
    <source>
        <dbReference type="ARBA" id="ARBA00022801"/>
    </source>
</evidence>
<keyword evidence="2" id="KW-0479">Metal-binding</keyword>
<protein>
    <submittedName>
        <fullName evidence="6">Formimidoylglutamate deiminase</fullName>
    </submittedName>
</protein>
<dbReference type="InterPro" id="IPR051607">
    <property type="entry name" value="Metallo-dep_hydrolases"/>
</dbReference>
<dbReference type="SUPFAM" id="SSF51338">
    <property type="entry name" value="Composite domain of metallo-dependent hydrolases"/>
    <property type="match status" value="1"/>
</dbReference>
<accession>A0A1L7AIN2</accession>
<organism evidence="6 7">
    <name type="scientific">Roseomonas gilardii</name>
    <dbReference type="NCBI Taxonomy" id="257708"/>
    <lineage>
        <taxon>Bacteria</taxon>
        <taxon>Pseudomonadati</taxon>
        <taxon>Pseudomonadota</taxon>
        <taxon>Alphaproteobacteria</taxon>
        <taxon>Acetobacterales</taxon>
        <taxon>Roseomonadaceae</taxon>
        <taxon>Roseomonas</taxon>
    </lineage>
</organism>